<comment type="subcellular location">
    <subcellularLocation>
        <location evidence="1 9">Cell inner membrane</location>
        <topology evidence="1 9">Multi-pass membrane protein</topology>
    </subcellularLocation>
</comment>
<evidence type="ECO:0000256" key="10">
    <source>
        <dbReference type="SAM" id="Phobius"/>
    </source>
</evidence>
<dbReference type="PANTHER" id="PTHR30012">
    <property type="entry name" value="GENERAL SECRETION PATHWAY PROTEIN"/>
    <property type="match status" value="1"/>
</dbReference>
<dbReference type="InterPro" id="IPR001992">
    <property type="entry name" value="T2SS_GspF/T4SS_PilC_CS"/>
</dbReference>
<gene>
    <name evidence="12" type="ORF">AB835_09570</name>
</gene>
<dbReference type="GO" id="GO:0005886">
    <property type="term" value="C:plasma membrane"/>
    <property type="evidence" value="ECO:0007669"/>
    <property type="project" value="UniProtKB-SubCell"/>
</dbReference>
<evidence type="ECO:0000313" key="12">
    <source>
        <dbReference type="EMBL" id="ODS23319.1"/>
    </source>
</evidence>
<evidence type="ECO:0000256" key="4">
    <source>
        <dbReference type="ARBA" id="ARBA00022475"/>
    </source>
</evidence>
<keyword evidence="5" id="KW-0997">Cell inner membrane</keyword>
<dbReference type="EMBL" id="MDLC01000032">
    <property type="protein sequence ID" value="ODS23319.1"/>
    <property type="molecule type" value="Genomic_DNA"/>
</dbReference>
<protein>
    <submittedName>
        <fullName evidence="12">Type II secretion system protein F</fullName>
    </submittedName>
</protein>
<feature type="domain" description="Type II secretion system protein GspF" evidence="11">
    <location>
        <begin position="274"/>
        <end position="395"/>
    </location>
</feature>
<dbReference type="GO" id="GO:0015628">
    <property type="term" value="P:protein secretion by the type II secretion system"/>
    <property type="evidence" value="ECO:0007669"/>
    <property type="project" value="TreeGrafter"/>
</dbReference>
<keyword evidence="8 10" id="KW-0472">Membrane</keyword>
<dbReference type="FunFam" id="1.20.81.30:FF:000001">
    <property type="entry name" value="Type II secretion system protein F"/>
    <property type="match status" value="2"/>
</dbReference>
<dbReference type="PROSITE" id="PS00874">
    <property type="entry name" value="T2SP_F"/>
    <property type="match status" value="1"/>
</dbReference>
<evidence type="ECO:0000256" key="5">
    <source>
        <dbReference type="ARBA" id="ARBA00022519"/>
    </source>
</evidence>
<sequence length="403" mass="44082">MATPESTVFIYKGVDRKGKKVEGEISGGSQTLIKAQLLKQGVRTHIVRKKPKPLFSRDKKIKPMDIAVFTRQMATMMKAGVPLVQSFDIVADGVDNPTMKTLITHIRTDVAAGTGFAVALRKHPKYFDYLFCNLVESGEQSGALEALLDRIATYKEKTEALKAKIKKALTYPITVVIVAFIVTGILLVKVVPQFAETFSSFGADLPAFTLVVLRLSESAQQWWYIILLATVGGVFALKALHQHSPNVRLFVDKLMLKIPVVGQIVYNSILARYARTLSTTFAAGVPLIDALQSVSGATGNRVYEEAVLNIRDDVSTGIQLNTSMRTSRLFPGMMLQMVAIGEESGALDDMLDKSATYHEDIVDSMVDNLTSLLEPLIMSVLGVLVGGLLIAMYLPIFQIGQVV</sequence>
<evidence type="ECO:0000256" key="6">
    <source>
        <dbReference type="ARBA" id="ARBA00022692"/>
    </source>
</evidence>
<dbReference type="STRING" id="62101.AB835_09570"/>
<comment type="caution">
    <text evidence="12">The sequence shown here is derived from an EMBL/GenBank/DDBJ whole genome shotgun (WGS) entry which is preliminary data.</text>
</comment>
<keyword evidence="3 9" id="KW-0813">Transport</keyword>
<evidence type="ECO:0000256" key="7">
    <source>
        <dbReference type="ARBA" id="ARBA00022989"/>
    </source>
</evidence>
<dbReference type="Proteomes" id="UP000242502">
    <property type="component" value="Unassembled WGS sequence"/>
</dbReference>
<dbReference type="PRINTS" id="PR00812">
    <property type="entry name" value="BCTERIALGSPF"/>
</dbReference>
<accession>A0A1D2QP18</accession>
<evidence type="ECO:0000256" key="8">
    <source>
        <dbReference type="ARBA" id="ARBA00023136"/>
    </source>
</evidence>
<feature type="transmembrane region" description="Helical" evidence="10">
    <location>
        <begin position="376"/>
        <end position="396"/>
    </location>
</feature>
<evidence type="ECO:0000256" key="2">
    <source>
        <dbReference type="ARBA" id="ARBA00005745"/>
    </source>
</evidence>
<feature type="transmembrane region" description="Helical" evidence="10">
    <location>
        <begin position="169"/>
        <end position="191"/>
    </location>
</feature>
<evidence type="ECO:0000256" key="1">
    <source>
        <dbReference type="ARBA" id="ARBA00004429"/>
    </source>
</evidence>
<keyword evidence="6 9" id="KW-0812">Transmembrane</keyword>
<evidence type="ECO:0000313" key="13">
    <source>
        <dbReference type="Proteomes" id="UP000242502"/>
    </source>
</evidence>
<evidence type="ECO:0000256" key="9">
    <source>
        <dbReference type="RuleBase" id="RU003923"/>
    </source>
</evidence>
<dbReference type="AlphaFoldDB" id="A0A1D2QP18"/>
<dbReference type="InterPro" id="IPR018076">
    <property type="entry name" value="T2SS_GspF_dom"/>
</dbReference>
<proteinExistence type="inferred from homology"/>
<dbReference type="Pfam" id="PF00482">
    <property type="entry name" value="T2SSF"/>
    <property type="match status" value="2"/>
</dbReference>
<evidence type="ECO:0000259" key="11">
    <source>
        <dbReference type="Pfam" id="PF00482"/>
    </source>
</evidence>
<dbReference type="Gene3D" id="1.20.81.30">
    <property type="entry name" value="Type II secretion system (T2SS), domain F"/>
    <property type="match status" value="2"/>
</dbReference>
<feature type="domain" description="Type II secretion system protein GspF" evidence="11">
    <location>
        <begin position="69"/>
        <end position="192"/>
    </location>
</feature>
<dbReference type="PANTHER" id="PTHR30012:SF7">
    <property type="entry name" value="PROTEIN TRANSPORT PROTEIN HOFC HOMOLOG"/>
    <property type="match status" value="1"/>
</dbReference>
<comment type="similarity">
    <text evidence="2 9">Belongs to the GSP F family.</text>
</comment>
<organism evidence="12 13">
    <name type="scientific">Candidatus Endobugula sertula</name>
    <name type="common">Bugula neritina bacterial symbiont</name>
    <dbReference type="NCBI Taxonomy" id="62101"/>
    <lineage>
        <taxon>Bacteria</taxon>
        <taxon>Pseudomonadati</taxon>
        <taxon>Pseudomonadota</taxon>
        <taxon>Gammaproteobacteria</taxon>
        <taxon>Cellvibrionales</taxon>
        <taxon>Cellvibrionaceae</taxon>
        <taxon>Candidatus Endobugula</taxon>
    </lineage>
</organism>
<feature type="transmembrane region" description="Helical" evidence="10">
    <location>
        <begin position="222"/>
        <end position="240"/>
    </location>
</feature>
<keyword evidence="4" id="KW-1003">Cell membrane</keyword>
<dbReference type="InterPro" id="IPR003004">
    <property type="entry name" value="GspF/PilC"/>
</dbReference>
<name>A0A1D2QP18_9GAMM</name>
<dbReference type="InterPro" id="IPR042094">
    <property type="entry name" value="T2SS_GspF_sf"/>
</dbReference>
<keyword evidence="7 10" id="KW-1133">Transmembrane helix</keyword>
<reference evidence="12 13" key="1">
    <citation type="journal article" date="2016" name="Appl. Environ. Microbiol.">
        <title>Lack of Overt Genome Reduction in the Bryostatin-Producing Bryozoan Symbiont "Candidatus Endobugula sertula".</title>
        <authorList>
            <person name="Miller I.J."/>
            <person name="Vanee N."/>
            <person name="Fong S.S."/>
            <person name="Lim-Fong G.E."/>
            <person name="Kwan J.C."/>
        </authorList>
    </citation>
    <scope>NUCLEOTIDE SEQUENCE [LARGE SCALE GENOMIC DNA]</scope>
    <source>
        <strain evidence="12">AB1-4</strain>
    </source>
</reference>
<evidence type="ECO:0000256" key="3">
    <source>
        <dbReference type="ARBA" id="ARBA00022448"/>
    </source>
</evidence>